<accession>A0AC35UEW1</accession>
<evidence type="ECO:0000313" key="2">
    <source>
        <dbReference type="WBParaSite" id="RSKR_0001074000.1"/>
    </source>
</evidence>
<sequence length="88" mass="9346">MLSSLDPITKTGIFAGLAIFLSITLLVTIIYYRKKVQAAKKRKIANGVTPGTIADTTASTPLSSNSQITTAINIPPKTNTIQTATRIV</sequence>
<organism evidence="1 2">
    <name type="scientific">Rhabditophanes sp. KR3021</name>
    <dbReference type="NCBI Taxonomy" id="114890"/>
    <lineage>
        <taxon>Eukaryota</taxon>
        <taxon>Metazoa</taxon>
        <taxon>Ecdysozoa</taxon>
        <taxon>Nematoda</taxon>
        <taxon>Chromadorea</taxon>
        <taxon>Rhabditida</taxon>
        <taxon>Tylenchina</taxon>
        <taxon>Panagrolaimomorpha</taxon>
        <taxon>Strongyloidoidea</taxon>
        <taxon>Alloionematidae</taxon>
        <taxon>Rhabditophanes</taxon>
    </lineage>
</organism>
<evidence type="ECO:0000313" key="1">
    <source>
        <dbReference type="Proteomes" id="UP000095286"/>
    </source>
</evidence>
<reference evidence="2" key="1">
    <citation type="submission" date="2016-11" db="UniProtKB">
        <authorList>
            <consortium name="WormBaseParasite"/>
        </authorList>
    </citation>
    <scope>IDENTIFICATION</scope>
    <source>
        <strain evidence="2">KR3021</strain>
    </source>
</reference>
<dbReference type="Proteomes" id="UP000095286">
    <property type="component" value="Unplaced"/>
</dbReference>
<protein>
    <submittedName>
        <fullName evidence="2">Uncharacterized protein</fullName>
    </submittedName>
</protein>
<dbReference type="WBParaSite" id="RSKR_0001074000.1">
    <property type="protein sequence ID" value="RSKR_0001074000.1"/>
    <property type="gene ID" value="RSKR_0001074000"/>
</dbReference>
<name>A0AC35UEW1_9BILA</name>
<proteinExistence type="predicted"/>